<dbReference type="AlphaFoldDB" id="A0AAV7QMN4"/>
<dbReference type="EMBL" id="JANPWB010000010">
    <property type="protein sequence ID" value="KAJ1141383.1"/>
    <property type="molecule type" value="Genomic_DNA"/>
</dbReference>
<gene>
    <name evidence="2" type="ORF">NDU88_007716</name>
</gene>
<feature type="region of interest" description="Disordered" evidence="1">
    <location>
        <begin position="39"/>
        <end position="102"/>
    </location>
</feature>
<feature type="compositionally biased region" description="Basic and acidic residues" evidence="1">
    <location>
        <begin position="81"/>
        <end position="102"/>
    </location>
</feature>
<keyword evidence="3" id="KW-1185">Reference proteome</keyword>
<evidence type="ECO:0000313" key="2">
    <source>
        <dbReference type="EMBL" id="KAJ1141383.1"/>
    </source>
</evidence>
<evidence type="ECO:0000256" key="1">
    <source>
        <dbReference type="SAM" id="MobiDB-lite"/>
    </source>
</evidence>
<accession>A0AAV7QMN4</accession>
<sequence>MRARSLDVWANDEGRKLVEVHGSGAVRGWCRALEPCRASSNVPRNSAYSPSGKGWQRQHKKGCRHREREAWNGGEEECEGCDGRGEGGDSRRSSSKRERGGL</sequence>
<feature type="compositionally biased region" description="Basic residues" evidence="1">
    <location>
        <begin position="56"/>
        <end position="65"/>
    </location>
</feature>
<feature type="compositionally biased region" description="Polar residues" evidence="1">
    <location>
        <begin position="39"/>
        <end position="49"/>
    </location>
</feature>
<reference evidence="2" key="1">
    <citation type="journal article" date="2022" name="bioRxiv">
        <title>Sequencing and chromosome-scale assembly of the giantPleurodeles waltlgenome.</title>
        <authorList>
            <person name="Brown T."/>
            <person name="Elewa A."/>
            <person name="Iarovenko S."/>
            <person name="Subramanian E."/>
            <person name="Araus A.J."/>
            <person name="Petzold A."/>
            <person name="Susuki M."/>
            <person name="Suzuki K.-i.T."/>
            <person name="Hayashi T."/>
            <person name="Toyoda A."/>
            <person name="Oliveira C."/>
            <person name="Osipova E."/>
            <person name="Leigh N.D."/>
            <person name="Simon A."/>
            <person name="Yun M.H."/>
        </authorList>
    </citation>
    <scope>NUCLEOTIDE SEQUENCE</scope>
    <source>
        <strain evidence="2">20211129_DDA</strain>
        <tissue evidence="2">Liver</tissue>
    </source>
</reference>
<name>A0AAV7QMN4_PLEWA</name>
<protein>
    <submittedName>
        <fullName evidence="2">Uncharacterized protein</fullName>
    </submittedName>
</protein>
<evidence type="ECO:0000313" key="3">
    <source>
        <dbReference type="Proteomes" id="UP001066276"/>
    </source>
</evidence>
<proteinExistence type="predicted"/>
<comment type="caution">
    <text evidence="2">The sequence shown here is derived from an EMBL/GenBank/DDBJ whole genome shotgun (WGS) entry which is preliminary data.</text>
</comment>
<dbReference type="Proteomes" id="UP001066276">
    <property type="component" value="Chromosome 6"/>
</dbReference>
<organism evidence="2 3">
    <name type="scientific">Pleurodeles waltl</name>
    <name type="common">Iberian ribbed newt</name>
    <dbReference type="NCBI Taxonomy" id="8319"/>
    <lineage>
        <taxon>Eukaryota</taxon>
        <taxon>Metazoa</taxon>
        <taxon>Chordata</taxon>
        <taxon>Craniata</taxon>
        <taxon>Vertebrata</taxon>
        <taxon>Euteleostomi</taxon>
        <taxon>Amphibia</taxon>
        <taxon>Batrachia</taxon>
        <taxon>Caudata</taxon>
        <taxon>Salamandroidea</taxon>
        <taxon>Salamandridae</taxon>
        <taxon>Pleurodelinae</taxon>
        <taxon>Pleurodeles</taxon>
    </lineage>
</organism>